<evidence type="ECO:0000313" key="3">
    <source>
        <dbReference type="Proteomes" id="UP000035642"/>
    </source>
</evidence>
<dbReference type="GO" id="GO:0051082">
    <property type="term" value="F:unfolded protein binding"/>
    <property type="evidence" value="ECO:0007669"/>
    <property type="project" value="InterPro"/>
</dbReference>
<dbReference type="WBParaSite" id="ACAC_0000705401-mRNA-1">
    <property type="protein sequence ID" value="ACAC_0000705401-mRNA-1"/>
    <property type="gene ID" value="ACAC_0000705401"/>
</dbReference>
<accession>A0A0K0DA22</accession>
<dbReference type="SUPFAM" id="SSF46565">
    <property type="entry name" value="Chaperone J-domain"/>
    <property type="match status" value="1"/>
</dbReference>
<dbReference type="Proteomes" id="UP000035642">
    <property type="component" value="Unassembled WGS sequence"/>
</dbReference>
<dbReference type="PANTHER" id="PTHR45168:SF1">
    <property type="entry name" value="DNAJ HOMOLOG SUBFAMILY B MEMBER 2"/>
    <property type="match status" value="1"/>
</dbReference>
<dbReference type="GO" id="GO:0030544">
    <property type="term" value="F:Hsp70 protein binding"/>
    <property type="evidence" value="ECO:0007669"/>
    <property type="project" value="InterPro"/>
</dbReference>
<name>A0A0K0DA22_ANGCA</name>
<dbReference type="PANTHER" id="PTHR45168">
    <property type="entry name" value="DNAJ HOMOLOG SUBFAMILY B MEMBER 2"/>
    <property type="match status" value="1"/>
</dbReference>
<dbReference type="Gene3D" id="1.10.287.110">
    <property type="entry name" value="DnaJ domain"/>
    <property type="match status" value="1"/>
</dbReference>
<dbReference type="InterPro" id="IPR036869">
    <property type="entry name" value="J_dom_sf"/>
</dbReference>
<sequence length="162" mass="19350">MPPREESPYTTLGIANNSDEMTIKRAYRKLALKWHPDKHTEAKDKLLAEKQFKKIAQAYEILSDAKKREEFDRSENISTFRSRRGRKGDEFRSPFDIFREFFGDRDPFHDIFFDDAFTFPSDSFIFKINSMLTTMIKDSIPFFLHKSWIIYQKQSVTNFRIL</sequence>
<dbReference type="SMART" id="SM00271">
    <property type="entry name" value="DnaJ"/>
    <property type="match status" value="1"/>
</dbReference>
<dbReference type="InterPro" id="IPR018253">
    <property type="entry name" value="DnaJ_domain_CS"/>
</dbReference>
<evidence type="ECO:0000313" key="4">
    <source>
        <dbReference type="WBParaSite" id="ACAC_0000705401-mRNA-1"/>
    </source>
</evidence>
<dbReference type="STRING" id="6313.A0A0K0DA22"/>
<dbReference type="PROSITE" id="PS00636">
    <property type="entry name" value="DNAJ_1"/>
    <property type="match status" value="1"/>
</dbReference>
<keyword evidence="3" id="KW-1185">Reference proteome</keyword>
<keyword evidence="1" id="KW-0143">Chaperone</keyword>
<organism evidence="3 4">
    <name type="scientific">Angiostrongylus cantonensis</name>
    <name type="common">Rat lungworm</name>
    <dbReference type="NCBI Taxonomy" id="6313"/>
    <lineage>
        <taxon>Eukaryota</taxon>
        <taxon>Metazoa</taxon>
        <taxon>Ecdysozoa</taxon>
        <taxon>Nematoda</taxon>
        <taxon>Chromadorea</taxon>
        <taxon>Rhabditida</taxon>
        <taxon>Rhabditina</taxon>
        <taxon>Rhabditomorpha</taxon>
        <taxon>Strongyloidea</taxon>
        <taxon>Metastrongylidae</taxon>
        <taxon>Angiostrongylus</taxon>
    </lineage>
</organism>
<evidence type="ECO:0000259" key="2">
    <source>
        <dbReference type="PROSITE" id="PS50076"/>
    </source>
</evidence>
<dbReference type="Pfam" id="PF00226">
    <property type="entry name" value="DnaJ"/>
    <property type="match status" value="1"/>
</dbReference>
<evidence type="ECO:0000256" key="1">
    <source>
        <dbReference type="ARBA" id="ARBA00023186"/>
    </source>
</evidence>
<dbReference type="CDD" id="cd06257">
    <property type="entry name" value="DnaJ"/>
    <property type="match status" value="1"/>
</dbReference>
<reference evidence="3" key="1">
    <citation type="submission" date="2012-09" db="EMBL/GenBank/DDBJ databases">
        <authorList>
            <person name="Martin A.A."/>
        </authorList>
    </citation>
    <scope>NUCLEOTIDE SEQUENCE</scope>
</reference>
<protein>
    <submittedName>
        <fullName evidence="4">J domain-containing protein</fullName>
    </submittedName>
</protein>
<dbReference type="InterPro" id="IPR043183">
    <property type="entry name" value="DNJB2/6-like"/>
</dbReference>
<dbReference type="PROSITE" id="PS50076">
    <property type="entry name" value="DNAJ_2"/>
    <property type="match status" value="1"/>
</dbReference>
<dbReference type="InterPro" id="IPR001623">
    <property type="entry name" value="DnaJ_domain"/>
</dbReference>
<dbReference type="PRINTS" id="PR00625">
    <property type="entry name" value="JDOMAIN"/>
</dbReference>
<proteinExistence type="predicted"/>
<feature type="domain" description="J" evidence="2">
    <location>
        <begin position="7"/>
        <end position="75"/>
    </location>
</feature>
<reference evidence="4" key="2">
    <citation type="submission" date="2017-02" db="UniProtKB">
        <authorList>
            <consortium name="WormBaseParasite"/>
        </authorList>
    </citation>
    <scope>IDENTIFICATION</scope>
</reference>
<dbReference type="AlphaFoldDB" id="A0A0K0DA22"/>